<dbReference type="RefSeq" id="WP_191178105.1">
    <property type="nucleotide sequence ID" value="NZ_JACXXP010000002.1"/>
</dbReference>
<organism evidence="2 4">
    <name type="scientific">Chryseobacterium muglaense</name>
    <dbReference type="NCBI Taxonomy" id="2893752"/>
    <lineage>
        <taxon>Bacteria</taxon>
        <taxon>Pseudomonadati</taxon>
        <taxon>Bacteroidota</taxon>
        <taxon>Flavobacteriia</taxon>
        <taxon>Flavobacteriales</taxon>
        <taxon>Weeksellaceae</taxon>
        <taxon>Chryseobacterium group</taxon>
        <taxon>Chryseobacterium</taxon>
    </lineage>
</organism>
<protein>
    <submittedName>
        <fullName evidence="2">Uncharacterized protein</fullName>
    </submittedName>
</protein>
<dbReference type="EMBL" id="JAJJML010000001">
    <property type="protein sequence ID" value="MCC9034537.1"/>
    <property type="molecule type" value="Genomic_DNA"/>
</dbReference>
<dbReference type="EMBL" id="JACXXP010000002">
    <property type="protein sequence ID" value="MBD3903464.1"/>
    <property type="molecule type" value="Genomic_DNA"/>
</dbReference>
<keyword evidence="3" id="KW-1185">Reference proteome</keyword>
<sequence length="273" mass="31931">MLQITKPYYQLNINSFCTTEVYVNDVLVDEWKGKETEGRERNSSLTPINQVLLQTGKYKVVGKMYPRQGEKLLTEENSYLGIDFFLSDISDIKNSRITFHQKLESPWDGLSQNIKYPSFELTTEIDVELPFILDGWQNSVNLAEIKKEELFKEVINYYKQIQLVLKEHNAAKYLDMSQEKMKLQEQAFYFNDERKKSFLDSAAQLFSQKLELEELNENNLKMEIMGSGKLVRLVRLDGSQAMQFKSPDIDKQSNIELEIKLHKRTKQQGFSII</sequence>
<name>A0A9Q3YT72_9FLAO</name>
<evidence type="ECO:0000313" key="2">
    <source>
        <dbReference type="EMBL" id="MCC9034537.1"/>
    </source>
</evidence>
<reference evidence="3" key="2">
    <citation type="submission" date="2023-07" db="EMBL/GenBank/DDBJ databases">
        <title>Description of novel Chryseobacterium sp. strain C-2.</title>
        <authorList>
            <person name="Saticioglu I.B."/>
        </authorList>
    </citation>
    <scope>NUCLEOTIDE SEQUENCE [LARGE SCALE GENOMIC DNA]</scope>
    <source>
        <strain evidence="3">C-2</strain>
    </source>
</reference>
<dbReference type="Proteomes" id="UP001107960">
    <property type="component" value="Unassembled WGS sequence"/>
</dbReference>
<dbReference type="Proteomes" id="UP000603715">
    <property type="component" value="Unassembled WGS sequence"/>
</dbReference>
<evidence type="ECO:0000313" key="1">
    <source>
        <dbReference type="EMBL" id="MBD3903464.1"/>
    </source>
</evidence>
<gene>
    <name evidence="1" type="ORF">IEW27_02490</name>
    <name evidence="2" type="ORF">LNP80_09790</name>
</gene>
<proteinExistence type="predicted"/>
<reference evidence="1" key="3">
    <citation type="submission" date="2024-05" db="EMBL/GenBank/DDBJ databases">
        <title>Description of novel Chryseobacterium sp. strain C-2.</title>
        <authorList>
            <person name="Saticioglu I.B."/>
        </authorList>
    </citation>
    <scope>NUCLEOTIDE SEQUENCE</scope>
    <source>
        <strain evidence="1">C-2</strain>
    </source>
</reference>
<evidence type="ECO:0000313" key="4">
    <source>
        <dbReference type="Proteomes" id="UP001107960"/>
    </source>
</evidence>
<accession>A0A9Q3YT72</accession>
<comment type="caution">
    <text evidence="2">The sequence shown here is derived from an EMBL/GenBank/DDBJ whole genome shotgun (WGS) entry which is preliminary data.</text>
</comment>
<evidence type="ECO:0000313" key="3">
    <source>
        <dbReference type="Proteomes" id="UP000603715"/>
    </source>
</evidence>
<dbReference type="AlphaFoldDB" id="A0A9Q3YT72"/>
<reference evidence="2" key="1">
    <citation type="submission" date="2021-11" db="EMBL/GenBank/DDBJ databases">
        <title>Description of novel Chryseobacterium species.</title>
        <authorList>
            <person name="Saticioglu I.B."/>
            <person name="Ay H."/>
            <person name="Altun S."/>
            <person name="Duman M."/>
        </authorList>
    </citation>
    <scope>NUCLEOTIDE SEQUENCE</scope>
    <source>
        <strain evidence="2">C-39</strain>
    </source>
</reference>